<evidence type="ECO:0000256" key="1">
    <source>
        <dbReference type="SAM" id="Phobius"/>
    </source>
</evidence>
<dbReference type="RefSeq" id="WP_186812619.1">
    <property type="nucleotide sequence ID" value="NZ_BJWG01000006.1"/>
</dbReference>
<feature type="domain" description="Low molecular weight protein antigen 6 PH" evidence="2">
    <location>
        <begin position="62"/>
        <end position="99"/>
    </location>
</feature>
<name>A0A511JA58_9CELL</name>
<keyword evidence="1" id="KW-1133">Transmembrane helix</keyword>
<evidence type="ECO:0000313" key="4">
    <source>
        <dbReference type="Proteomes" id="UP000321720"/>
    </source>
</evidence>
<dbReference type="Pfam" id="PF10756">
    <property type="entry name" value="bPH_6"/>
    <property type="match status" value="1"/>
</dbReference>
<organism evidence="3 4">
    <name type="scientific">Cellulomonas composti</name>
    <dbReference type="NCBI Taxonomy" id="266130"/>
    <lineage>
        <taxon>Bacteria</taxon>
        <taxon>Bacillati</taxon>
        <taxon>Actinomycetota</taxon>
        <taxon>Actinomycetes</taxon>
        <taxon>Micrococcales</taxon>
        <taxon>Cellulomonadaceae</taxon>
        <taxon>Cellulomonas</taxon>
    </lineage>
</organism>
<comment type="caution">
    <text evidence="3">The sequence shown here is derived from an EMBL/GenBank/DDBJ whole genome shotgun (WGS) entry which is preliminary data.</text>
</comment>
<feature type="transmembrane region" description="Helical" evidence="1">
    <location>
        <begin position="187"/>
        <end position="206"/>
    </location>
</feature>
<evidence type="ECO:0000313" key="3">
    <source>
        <dbReference type="EMBL" id="GEL94881.1"/>
    </source>
</evidence>
<dbReference type="EMBL" id="BJWG01000006">
    <property type="protein sequence ID" value="GEL94881.1"/>
    <property type="molecule type" value="Genomic_DNA"/>
</dbReference>
<dbReference type="AlphaFoldDB" id="A0A511JA58"/>
<sequence>MPTDDETWTYRPRSAVPITIGGWLVVAGFTAAQAYGGGVAALGRALPLALAACLTLWLVFYRPTVALDEAGVHVVNPFTTSDIPWAALVEIRTRYACTFVTPHRVVEAFAAPGPGRHVAGRASVVDLRAVRDSAFDGMRSVSIGEIGSSSSAIVATETRRRWEHLVESGELELGVADEMPVAHGLELAAIAAVVALGSLGIVLLLLT</sequence>
<protein>
    <recommendedName>
        <fullName evidence="2">Low molecular weight protein antigen 6 PH domain-containing protein</fullName>
    </recommendedName>
</protein>
<evidence type="ECO:0000259" key="2">
    <source>
        <dbReference type="Pfam" id="PF10756"/>
    </source>
</evidence>
<dbReference type="InterPro" id="IPR019692">
    <property type="entry name" value="CFP-6_PH"/>
</dbReference>
<accession>A0A511JA58</accession>
<feature type="transmembrane region" description="Helical" evidence="1">
    <location>
        <begin position="15"/>
        <end position="35"/>
    </location>
</feature>
<reference evidence="3 4" key="1">
    <citation type="submission" date="2019-07" db="EMBL/GenBank/DDBJ databases">
        <title>Whole genome shotgun sequence of Cellulomonas composti NBRC 100758.</title>
        <authorList>
            <person name="Hosoyama A."/>
            <person name="Uohara A."/>
            <person name="Ohji S."/>
            <person name="Ichikawa N."/>
        </authorList>
    </citation>
    <scope>NUCLEOTIDE SEQUENCE [LARGE SCALE GENOMIC DNA]</scope>
    <source>
        <strain evidence="3 4">NBRC 100758</strain>
    </source>
</reference>
<keyword evidence="1" id="KW-0812">Transmembrane</keyword>
<keyword evidence="4" id="KW-1185">Reference proteome</keyword>
<feature type="transmembrane region" description="Helical" evidence="1">
    <location>
        <begin position="42"/>
        <end position="60"/>
    </location>
</feature>
<proteinExistence type="predicted"/>
<gene>
    <name evidence="3" type="ORF">CCO02nite_15390</name>
</gene>
<dbReference type="Proteomes" id="UP000321720">
    <property type="component" value="Unassembled WGS sequence"/>
</dbReference>
<keyword evidence="1" id="KW-0472">Membrane</keyword>